<proteinExistence type="predicted"/>
<evidence type="ECO:0000313" key="3">
    <source>
        <dbReference type="Proteomes" id="UP001303046"/>
    </source>
</evidence>
<evidence type="ECO:0000256" key="1">
    <source>
        <dbReference type="SAM" id="MobiDB-lite"/>
    </source>
</evidence>
<organism evidence="2 3">
    <name type="scientific">Necator americanus</name>
    <name type="common">Human hookworm</name>
    <dbReference type="NCBI Taxonomy" id="51031"/>
    <lineage>
        <taxon>Eukaryota</taxon>
        <taxon>Metazoa</taxon>
        <taxon>Ecdysozoa</taxon>
        <taxon>Nematoda</taxon>
        <taxon>Chromadorea</taxon>
        <taxon>Rhabditida</taxon>
        <taxon>Rhabditina</taxon>
        <taxon>Rhabditomorpha</taxon>
        <taxon>Strongyloidea</taxon>
        <taxon>Ancylostomatidae</taxon>
        <taxon>Bunostominae</taxon>
        <taxon>Necator</taxon>
    </lineage>
</organism>
<accession>A0ABR1C0R3</accession>
<feature type="compositionally biased region" description="Basic and acidic residues" evidence="1">
    <location>
        <begin position="28"/>
        <end position="42"/>
    </location>
</feature>
<protein>
    <submittedName>
        <fullName evidence="2">Uncharacterized protein</fullName>
    </submittedName>
</protein>
<reference evidence="2 3" key="1">
    <citation type="submission" date="2023-08" db="EMBL/GenBank/DDBJ databases">
        <title>A Necator americanus chromosomal reference genome.</title>
        <authorList>
            <person name="Ilik V."/>
            <person name="Petrzelkova K.J."/>
            <person name="Pardy F."/>
            <person name="Fuh T."/>
            <person name="Niatou-Singa F.S."/>
            <person name="Gouil Q."/>
            <person name="Baker L."/>
            <person name="Ritchie M.E."/>
            <person name="Jex A.R."/>
            <person name="Gazzola D."/>
            <person name="Li H."/>
            <person name="Toshio Fujiwara R."/>
            <person name="Zhan B."/>
            <person name="Aroian R.V."/>
            <person name="Pafco B."/>
            <person name="Schwarz E.M."/>
        </authorList>
    </citation>
    <scope>NUCLEOTIDE SEQUENCE [LARGE SCALE GENOMIC DNA]</scope>
    <source>
        <strain evidence="2 3">Aroian</strain>
        <tissue evidence="2">Whole animal</tissue>
    </source>
</reference>
<name>A0ABR1C0R3_NECAM</name>
<dbReference type="EMBL" id="JAVFWL010000002">
    <property type="protein sequence ID" value="KAK6732157.1"/>
    <property type="molecule type" value="Genomic_DNA"/>
</dbReference>
<sequence>MRGLTMKNLGLSKELGRRTVTSTMNRVSEPDKARAEDGNKADTDSATKRIGLIGILLSLKIHAYFPGFAFSVRAPRVFVTDNSLIDFTETVADTYPSTVSLMNFRHITIYMYLFSSAKPRPQLHFSESARCDEWNTNALVQSPHAKTVCAT</sequence>
<comment type="caution">
    <text evidence="2">The sequence shown here is derived from an EMBL/GenBank/DDBJ whole genome shotgun (WGS) entry which is preliminary data.</text>
</comment>
<dbReference type="Proteomes" id="UP001303046">
    <property type="component" value="Unassembled WGS sequence"/>
</dbReference>
<feature type="region of interest" description="Disordered" evidence="1">
    <location>
        <begin position="20"/>
        <end position="42"/>
    </location>
</feature>
<keyword evidence="3" id="KW-1185">Reference proteome</keyword>
<evidence type="ECO:0000313" key="2">
    <source>
        <dbReference type="EMBL" id="KAK6732157.1"/>
    </source>
</evidence>
<gene>
    <name evidence="2" type="primary">Necator_chrII.g4293</name>
    <name evidence="2" type="ORF">RB195_016501</name>
</gene>